<reference evidence="1 2" key="1">
    <citation type="submission" date="2010-02" db="EMBL/GenBank/DDBJ databases">
        <title>The Genome Sequence of Prevotella oris strain C735.</title>
        <authorList>
            <consortium name="The Broad Institute Genome Sequencing Platform"/>
            <person name="Ward D."/>
            <person name="Feldgarden M."/>
            <person name="Earl A."/>
            <person name="Young S.K."/>
            <person name="Zeng Q."/>
            <person name="Koehrsen M."/>
            <person name="Alvarado L."/>
            <person name="Berlin A."/>
            <person name="Bochicchio J."/>
            <person name="Borenstein D."/>
            <person name="Chapman S.B."/>
            <person name="Chen Z."/>
            <person name="Engels R."/>
            <person name="Freedman E."/>
            <person name="Gellesch M."/>
            <person name="Goldberg J."/>
            <person name="Griggs A."/>
            <person name="Gujja S."/>
            <person name="Heilman E."/>
            <person name="Heiman D."/>
            <person name="Hepburn T."/>
            <person name="Howarth C."/>
            <person name="Jen D."/>
            <person name="Larson L."/>
            <person name="Mehta T."/>
            <person name="Park D."/>
            <person name="Pearson M."/>
            <person name="Roberts A."/>
            <person name="Saif S."/>
            <person name="Shea T."/>
            <person name="Shenoy N."/>
            <person name="Sisk P."/>
            <person name="Stolte C."/>
            <person name="Sykes S."/>
            <person name="Thomson T."/>
            <person name="Walk T."/>
            <person name="White J."/>
            <person name="Yandava C."/>
            <person name="Sibley C.D."/>
            <person name="Field T.R."/>
            <person name="Grinwis M."/>
            <person name="Eshaghurshan C.S."/>
            <person name="Surette M.G."/>
            <person name="Haas B."/>
            <person name="Nusbaum C."/>
            <person name="Birren B."/>
        </authorList>
    </citation>
    <scope>NUCLEOTIDE SEQUENCE [LARGE SCALE GENOMIC DNA]</scope>
    <source>
        <strain evidence="1 2">C735</strain>
    </source>
</reference>
<sequence>MPLYRKKGKYPTSNNVGSVCESLPFRFWELSCDVPEGESDPGGQDPAMS</sequence>
<evidence type="ECO:0000313" key="1">
    <source>
        <dbReference type="EMBL" id="EFI48808.1"/>
    </source>
</evidence>
<dbReference type="HOGENOM" id="CLU_3139214_0_0_10"/>
<dbReference type="AlphaFoldDB" id="D7NCC0"/>
<evidence type="ECO:0000313" key="2">
    <source>
        <dbReference type="Proteomes" id="UP000003805"/>
    </source>
</evidence>
<name>D7NCC0_9BACT</name>
<organism evidence="1 2">
    <name type="scientific">Segatella oris C735</name>
    <dbReference type="NCBI Taxonomy" id="563008"/>
    <lineage>
        <taxon>Bacteria</taxon>
        <taxon>Pseudomonadati</taxon>
        <taxon>Bacteroidota</taxon>
        <taxon>Bacteroidia</taxon>
        <taxon>Bacteroidales</taxon>
        <taxon>Prevotellaceae</taxon>
        <taxon>Segatella</taxon>
    </lineage>
</organism>
<gene>
    <name evidence="1" type="ORF">HMPREF0665_01183</name>
</gene>
<dbReference type="RefSeq" id="WP_004377469.1">
    <property type="nucleotide sequence ID" value="NZ_GL349566.1"/>
</dbReference>
<proteinExistence type="predicted"/>
<protein>
    <submittedName>
        <fullName evidence="1">Uncharacterized protein</fullName>
    </submittedName>
</protein>
<dbReference type="EMBL" id="GL349566">
    <property type="protein sequence ID" value="EFI48808.1"/>
    <property type="molecule type" value="Genomic_DNA"/>
</dbReference>
<keyword evidence="2" id="KW-1185">Reference proteome</keyword>
<dbReference type="Proteomes" id="UP000003805">
    <property type="component" value="Unassembled WGS sequence"/>
</dbReference>
<accession>D7NCC0</accession>